<feature type="chain" id="PRO_5032539376" evidence="1">
    <location>
        <begin position="22"/>
        <end position="80"/>
    </location>
</feature>
<comment type="caution">
    <text evidence="2">The sequence shown here is derived from an EMBL/GenBank/DDBJ whole genome shotgun (WGS) entry which is preliminary data.</text>
</comment>
<sequence length="80" mass="8311">VSLYAMMLRLGILLAVRTACTSPLALEPVKLRLTGLSLPSVGGGLSCELSQPGSADPGSVPAEKFWEPNVPCQVAVFADL</sequence>
<feature type="non-terminal residue" evidence="2">
    <location>
        <position position="80"/>
    </location>
</feature>
<feature type="signal peptide" evidence="1">
    <location>
        <begin position="1"/>
        <end position="21"/>
    </location>
</feature>
<evidence type="ECO:0000256" key="1">
    <source>
        <dbReference type="SAM" id="SignalP"/>
    </source>
</evidence>
<dbReference type="Proteomes" id="UP000654075">
    <property type="component" value="Unassembled WGS sequence"/>
</dbReference>
<reference evidence="2" key="1">
    <citation type="submission" date="2021-02" db="EMBL/GenBank/DDBJ databases">
        <authorList>
            <person name="Dougan E. K."/>
            <person name="Rhodes N."/>
            <person name="Thang M."/>
            <person name="Chan C."/>
        </authorList>
    </citation>
    <scope>NUCLEOTIDE SEQUENCE</scope>
</reference>
<protein>
    <submittedName>
        <fullName evidence="2">Uncharacterized protein</fullName>
    </submittedName>
</protein>
<feature type="non-terminal residue" evidence="2">
    <location>
        <position position="1"/>
    </location>
</feature>
<proteinExistence type="predicted"/>
<dbReference type="AlphaFoldDB" id="A0A813EXZ3"/>
<gene>
    <name evidence="2" type="ORF">PGLA1383_LOCUS24604</name>
</gene>
<organism evidence="2 3">
    <name type="scientific">Polarella glacialis</name>
    <name type="common">Dinoflagellate</name>
    <dbReference type="NCBI Taxonomy" id="89957"/>
    <lineage>
        <taxon>Eukaryota</taxon>
        <taxon>Sar</taxon>
        <taxon>Alveolata</taxon>
        <taxon>Dinophyceae</taxon>
        <taxon>Suessiales</taxon>
        <taxon>Suessiaceae</taxon>
        <taxon>Polarella</taxon>
    </lineage>
</organism>
<keyword evidence="1" id="KW-0732">Signal</keyword>
<accession>A0A813EXZ3</accession>
<evidence type="ECO:0000313" key="2">
    <source>
        <dbReference type="EMBL" id="CAE8606623.1"/>
    </source>
</evidence>
<evidence type="ECO:0000313" key="3">
    <source>
        <dbReference type="Proteomes" id="UP000654075"/>
    </source>
</evidence>
<dbReference type="EMBL" id="CAJNNV010019567">
    <property type="protein sequence ID" value="CAE8606623.1"/>
    <property type="molecule type" value="Genomic_DNA"/>
</dbReference>
<keyword evidence="3" id="KW-1185">Reference proteome</keyword>
<name>A0A813EXZ3_POLGL</name>